<dbReference type="Pfam" id="PF05834">
    <property type="entry name" value="Lycopene_cycl"/>
    <property type="match status" value="1"/>
</dbReference>
<dbReference type="Proteomes" id="UP001341245">
    <property type="component" value="Unassembled WGS sequence"/>
</dbReference>
<dbReference type="InterPro" id="IPR036188">
    <property type="entry name" value="FAD/NAD-bd_sf"/>
</dbReference>
<dbReference type="PANTHER" id="PTHR11552:SF115">
    <property type="entry name" value="DEHYDROGENASE XPTC-RELATED"/>
    <property type="match status" value="1"/>
</dbReference>
<dbReference type="InterPro" id="IPR012132">
    <property type="entry name" value="GMC_OxRdtase"/>
</dbReference>
<keyword evidence="4" id="KW-1185">Reference proteome</keyword>
<protein>
    <recommendedName>
        <fullName evidence="5">Glucose-methanol-choline oxidoreductase N-terminal domain-containing protein</fullName>
    </recommendedName>
</protein>
<feature type="chain" id="PRO_5045829896" description="Glucose-methanol-choline oxidoreductase N-terminal domain-containing protein" evidence="2">
    <location>
        <begin position="18"/>
        <end position="118"/>
    </location>
</feature>
<dbReference type="EMBL" id="JASGXD010000004">
    <property type="protein sequence ID" value="KAK6006265.1"/>
    <property type="molecule type" value="Genomic_DNA"/>
</dbReference>
<evidence type="ECO:0008006" key="5">
    <source>
        <dbReference type="Google" id="ProtNLM"/>
    </source>
</evidence>
<evidence type="ECO:0000313" key="3">
    <source>
        <dbReference type="EMBL" id="KAK6006265.1"/>
    </source>
</evidence>
<dbReference type="Gene3D" id="3.50.50.60">
    <property type="entry name" value="FAD/NAD(P)-binding domain"/>
    <property type="match status" value="1"/>
</dbReference>
<evidence type="ECO:0000256" key="1">
    <source>
        <dbReference type="ARBA" id="ARBA00010790"/>
    </source>
</evidence>
<reference evidence="3 4" key="1">
    <citation type="submission" date="2023-11" db="EMBL/GenBank/DDBJ databases">
        <title>Draft genome sequence and annotation of the polyextremotolerant black yeast-like fungus Aureobasidium pullulans NRRL 62042.</title>
        <authorList>
            <person name="Dielentheis-Frenken M.R.E."/>
            <person name="Wibberg D."/>
            <person name="Blank L.M."/>
            <person name="Tiso T."/>
        </authorList>
    </citation>
    <scope>NUCLEOTIDE SEQUENCE [LARGE SCALE GENOMIC DNA]</scope>
    <source>
        <strain evidence="3 4">NRRL 62042</strain>
    </source>
</reference>
<dbReference type="SUPFAM" id="SSF51905">
    <property type="entry name" value="FAD/NAD(P)-binding domain"/>
    <property type="match status" value="1"/>
</dbReference>
<accession>A0ABR0TQP2</accession>
<organism evidence="3 4">
    <name type="scientific">Aureobasidium pullulans</name>
    <name type="common">Black yeast</name>
    <name type="synonym">Pullularia pullulans</name>
    <dbReference type="NCBI Taxonomy" id="5580"/>
    <lineage>
        <taxon>Eukaryota</taxon>
        <taxon>Fungi</taxon>
        <taxon>Dikarya</taxon>
        <taxon>Ascomycota</taxon>
        <taxon>Pezizomycotina</taxon>
        <taxon>Dothideomycetes</taxon>
        <taxon>Dothideomycetidae</taxon>
        <taxon>Dothideales</taxon>
        <taxon>Saccotheciaceae</taxon>
        <taxon>Aureobasidium</taxon>
    </lineage>
</organism>
<evidence type="ECO:0000313" key="4">
    <source>
        <dbReference type="Proteomes" id="UP001341245"/>
    </source>
</evidence>
<sequence>MTLFLVFLLYILHAGECLPLNSQLLDSYDYVVVGGGPSGLTVANRLSEDPAMNVLLLEAGPADDNEPWIQIPFFAGQGVGSSLDWNFMTAPQTYLDGKARALPQGRVLGGGTVLNAML</sequence>
<evidence type="ECO:0000256" key="2">
    <source>
        <dbReference type="SAM" id="SignalP"/>
    </source>
</evidence>
<feature type="signal peptide" evidence="2">
    <location>
        <begin position="1"/>
        <end position="17"/>
    </location>
</feature>
<comment type="similarity">
    <text evidence="1">Belongs to the GMC oxidoreductase family.</text>
</comment>
<proteinExistence type="inferred from homology"/>
<dbReference type="PANTHER" id="PTHR11552">
    <property type="entry name" value="GLUCOSE-METHANOL-CHOLINE GMC OXIDOREDUCTASE"/>
    <property type="match status" value="1"/>
</dbReference>
<gene>
    <name evidence="3" type="ORF">QM012_006675</name>
</gene>
<comment type="caution">
    <text evidence="3">The sequence shown here is derived from an EMBL/GenBank/DDBJ whole genome shotgun (WGS) entry which is preliminary data.</text>
</comment>
<name>A0ABR0TQP2_AURPU</name>
<keyword evidence="2" id="KW-0732">Signal</keyword>